<dbReference type="EMBL" id="JACHHY010000003">
    <property type="protein sequence ID" value="MBB5017459.1"/>
    <property type="molecule type" value="Genomic_DNA"/>
</dbReference>
<dbReference type="GO" id="GO:0016020">
    <property type="term" value="C:membrane"/>
    <property type="evidence" value="ECO:0007669"/>
    <property type="project" value="InterPro"/>
</dbReference>
<feature type="transmembrane region" description="Helical" evidence="1">
    <location>
        <begin position="67"/>
        <end position="89"/>
    </location>
</feature>
<dbReference type="PANTHER" id="PTHR35335:SF1">
    <property type="entry name" value="UPF0716 PROTEIN FXSA"/>
    <property type="match status" value="1"/>
</dbReference>
<dbReference type="RefSeq" id="WP_184035266.1">
    <property type="nucleotide sequence ID" value="NZ_JACHHY010000003.1"/>
</dbReference>
<keyword evidence="3" id="KW-1185">Reference proteome</keyword>
<accession>A0A840MJW6</accession>
<organism evidence="2 3">
    <name type="scientific">Chitinivorax tropicus</name>
    <dbReference type="NCBI Taxonomy" id="714531"/>
    <lineage>
        <taxon>Bacteria</taxon>
        <taxon>Pseudomonadati</taxon>
        <taxon>Pseudomonadota</taxon>
        <taxon>Betaproteobacteria</taxon>
        <taxon>Chitinivorax</taxon>
    </lineage>
</organism>
<dbReference type="Proteomes" id="UP000575898">
    <property type="component" value="Unassembled WGS sequence"/>
</dbReference>
<proteinExistence type="predicted"/>
<dbReference type="NCBIfam" id="NF008528">
    <property type="entry name" value="PRK11463.1-2"/>
    <property type="match status" value="1"/>
</dbReference>
<reference evidence="2 3" key="1">
    <citation type="submission" date="2020-08" db="EMBL/GenBank/DDBJ databases">
        <title>Genomic Encyclopedia of Type Strains, Phase IV (KMG-IV): sequencing the most valuable type-strain genomes for metagenomic binning, comparative biology and taxonomic classification.</title>
        <authorList>
            <person name="Goeker M."/>
        </authorList>
    </citation>
    <scope>NUCLEOTIDE SEQUENCE [LARGE SCALE GENOMIC DNA]</scope>
    <source>
        <strain evidence="2 3">DSM 27165</strain>
    </source>
</reference>
<keyword evidence="1" id="KW-0812">Transmembrane</keyword>
<evidence type="ECO:0000256" key="1">
    <source>
        <dbReference type="SAM" id="Phobius"/>
    </source>
</evidence>
<protein>
    <submittedName>
        <fullName evidence="2">UPF0716 protein FxsA</fullName>
    </submittedName>
</protein>
<dbReference type="Pfam" id="PF04186">
    <property type="entry name" value="FxsA"/>
    <property type="match status" value="1"/>
</dbReference>
<dbReference type="AlphaFoldDB" id="A0A840MJW6"/>
<comment type="caution">
    <text evidence="2">The sequence shown here is derived from an EMBL/GenBank/DDBJ whole genome shotgun (WGS) entry which is preliminary data.</text>
</comment>
<keyword evidence="1" id="KW-0472">Membrane</keyword>
<evidence type="ECO:0000313" key="2">
    <source>
        <dbReference type="EMBL" id="MBB5017459.1"/>
    </source>
</evidence>
<sequence length="131" mass="14487">MLRIVLFVVLGFPVLELAATLWVGSLIGGWIWVWLLASFLGGVLILKGQRLGAPLLIMQALRSGNPVAGVLWNVRIALCGVLLIVPGVLSDLLALLLLLPWQPKLATVPVQQDDVIEGEYRRVDERFERLR</sequence>
<feature type="transmembrane region" description="Helical" evidence="1">
    <location>
        <begin position="28"/>
        <end position="46"/>
    </location>
</feature>
<dbReference type="PANTHER" id="PTHR35335">
    <property type="entry name" value="UPF0716 PROTEIN FXSA"/>
    <property type="match status" value="1"/>
</dbReference>
<name>A0A840MJW6_9PROT</name>
<keyword evidence="1" id="KW-1133">Transmembrane helix</keyword>
<dbReference type="InterPro" id="IPR007313">
    <property type="entry name" value="FxsA"/>
</dbReference>
<evidence type="ECO:0000313" key="3">
    <source>
        <dbReference type="Proteomes" id="UP000575898"/>
    </source>
</evidence>
<gene>
    <name evidence="2" type="ORF">HNQ59_000723</name>
</gene>